<keyword evidence="1" id="KW-0479">Metal-binding</keyword>
<evidence type="ECO:0000313" key="8">
    <source>
        <dbReference type="Proteomes" id="UP000663845"/>
    </source>
</evidence>
<evidence type="ECO:0000256" key="2">
    <source>
        <dbReference type="ARBA" id="ARBA00022771"/>
    </source>
</evidence>
<dbReference type="InterPro" id="IPR001841">
    <property type="entry name" value="Znf_RING"/>
</dbReference>
<accession>A0A814STH5</accession>
<dbReference type="SUPFAM" id="SSF49599">
    <property type="entry name" value="TRAF domain-like"/>
    <property type="match status" value="1"/>
</dbReference>
<dbReference type="PROSITE" id="PS00518">
    <property type="entry name" value="ZF_RING_1"/>
    <property type="match status" value="1"/>
</dbReference>
<dbReference type="EMBL" id="CAJOAZ010006456">
    <property type="protein sequence ID" value="CAF4135085.1"/>
    <property type="molecule type" value="Genomic_DNA"/>
</dbReference>
<dbReference type="PANTHER" id="PTHR10131">
    <property type="entry name" value="TNF RECEPTOR ASSOCIATED FACTOR"/>
    <property type="match status" value="1"/>
</dbReference>
<dbReference type="SMART" id="SM00184">
    <property type="entry name" value="RING"/>
    <property type="match status" value="1"/>
</dbReference>
<dbReference type="Proteomes" id="UP000663844">
    <property type="component" value="Unassembled WGS sequence"/>
</dbReference>
<reference evidence="6" key="1">
    <citation type="submission" date="2021-02" db="EMBL/GenBank/DDBJ databases">
        <authorList>
            <person name="Nowell W R."/>
        </authorList>
    </citation>
    <scope>NUCLEOTIDE SEQUENCE</scope>
</reference>
<evidence type="ECO:0000313" key="7">
    <source>
        <dbReference type="EMBL" id="CAF4135085.1"/>
    </source>
</evidence>
<feature type="domain" description="RING-type" evidence="5">
    <location>
        <begin position="28"/>
        <end position="66"/>
    </location>
</feature>
<gene>
    <name evidence="6" type="ORF">JYZ213_LOCUS24191</name>
    <name evidence="7" type="ORF">OXD698_LOCUS37228</name>
</gene>
<organism evidence="6 8">
    <name type="scientific">Adineta steineri</name>
    <dbReference type="NCBI Taxonomy" id="433720"/>
    <lineage>
        <taxon>Eukaryota</taxon>
        <taxon>Metazoa</taxon>
        <taxon>Spiralia</taxon>
        <taxon>Gnathifera</taxon>
        <taxon>Rotifera</taxon>
        <taxon>Eurotatoria</taxon>
        <taxon>Bdelloidea</taxon>
        <taxon>Adinetida</taxon>
        <taxon>Adinetidae</taxon>
        <taxon>Adineta</taxon>
    </lineage>
</organism>
<evidence type="ECO:0000256" key="3">
    <source>
        <dbReference type="ARBA" id="ARBA00022833"/>
    </source>
</evidence>
<evidence type="ECO:0000256" key="1">
    <source>
        <dbReference type="ARBA" id="ARBA00022723"/>
    </source>
</evidence>
<name>A0A814STH5_9BILA</name>
<dbReference type="PANTHER" id="PTHR10131:SF94">
    <property type="entry name" value="TNF RECEPTOR-ASSOCIATED FACTOR 4"/>
    <property type="match status" value="1"/>
</dbReference>
<dbReference type="PROSITE" id="PS50089">
    <property type="entry name" value="ZF_RING_2"/>
    <property type="match status" value="1"/>
</dbReference>
<sequence length="312" mass="35745">MAAANIQAITLNDYDYIDEDSIDCELKCSLCMQPFQIPVSATCGHTFCHVCISQWVARQSTCPTCRMRTSTEDFRPISTRIVLNQLERLLMKCKRCNKTNIQRGNISEHEQQCPNQTVSCPAFSIKCPWIGTRNALTEHIQQCSYQKIRPVIDDIYEHLKNIYEPLVDELHTVRQQLEKQPQHNNEQNRFLLAVFNKGKPMSDQCSGHSRYGACQVQQTIRMNEQAKIMQPMAANNLWHNRQPKLMQTLVFTPRTSSQQWVTDEFNTNLPTNTSLNCANCQNSIDPGNVALHHCEGGCICRTCLENYGSLDR</sequence>
<dbReference type="Pfam" id="PF13639">
    <property type="entry name" value="zf-RING_2"/>
    <property type="match status" value="1"/>
</dbReference>
<proteinExistence type="predicted"/>
<evidence type="ECO:0000256" key="4">
    <source>
        <dbReference type="PROSITE-ProRule" id="PRU00175"/>
    </source>
</evidence>
<comment type="caution">
    <text evidence="6">The sequence shown here is derived from an EMBL/GenBank/DDBJ whole genome shotgun (WGS) entry which is preliminary data.</text>
</comment>
<dbReference type="GO" id="GO:0008270">
    <property type="term" value="F:zinc ion binding"/>
    <property type="evidence" value="ECO:0007669"/>
    <property type="project" value="UniProtKB-KW"/>
</dbReference>
<dbReference type="InterPro" id="IPR013083">
    <property type="entry name" value="Znf_RING/FYVE/PHD"/>
</dbReference>
<dbReference type="EMBL" id="CAJNOG010000294">
    <property type="protein sequence ID" value="CAF1152643.1"/>
    <property type="molecule type" value="Genomic_DNA"/>
</dbReference>
<protein>
    <recommendedName>
        <fullName evidence="5">RING-type domain-containing protein</fullName>
    </recommendedName>
</protein>
<dbReference type="InterPro" id="IPR017907">
    <property type="entry name" value="Znf_RING_CS"/>
</dbReference>
<dbReference type="Gene3D" id="3.30.40.10">
    <property type="entry name" value="Zinc/RING finger domain, C3HC4 (zinc finger)"/>
    <property type="match status" value="2"/>
</dbReference>
<keyword evidence="2 4" id="KW-0863">Zinc-finger</keyword>
<dbReference type="SUPFAM" id="SSF57850">
    <property type="entry name" value="RING/U-box"/>
    <property type="match status" value="1"/>
</dbReference>
<evidence type="ECO:0000259" key="5">
    <source>
        <dbReference type="PROSITE" id="PS50089"/>
    </source>
</evidence>
<dbReference type="AlphaFoldDB" id="A0A814STH5"/>
<evidence type="ECO:0000313" key="6">
    <source>
        <dbReference type="EMBL" id="CAF1152643.1"/>
    </source>
</evidence>
<dbReference type="Proteomes" id="UP000663845">
    <property type="component" value="Unassembled WGS sequence"/>
</dbReference>
<keyword evidence="3" id="KW-0862">Zinc</keyword>